<organism evidence="1">
    <name type="scientific">Siphoviridae sp. ctRg81</name>
    <dbReference type="NCBI Taxonomy" id="2826336"/>
    <lineage>
        <taxon>Viruses</taxon>
        <taxon>Duplodnaviria</taxon>
        <taxon>Heunggongvirae</taxon>
        <taxon>Uroviricota</taxon>
        <taxon>Caudoviricetes</taxon>
    </lineage>
</organism>
<proteinExistence type="predicted"/>
<protein>
    <submittedName>
        <fullName evidence="1">Uncharacterized protein</fullName>
    </submittedName>
</protein>
<accession>A0A8S5NGK5</accession>
<evidence type="ECO:0000313" key="1">
    <source>
        <dbReference type="EMBL" id="DAD93965.1"/>
    </source>
</evidence>
<sequence>MLFCERGISTPENLYSLNKFYVIPPSAEDKWKPIGIYVPIFFFYLSNSKAGMSAETLNQTATLLCKDLFKKKYKRSFFFFKKLVEDPFDDYWDEVIGIAFSAVWQQAKWGDFMEKGYNMSWHLGRQFEYISVMNFSSDFLKSKLEVNEKLTKIYQTECQKEKEISALAWRLSRMPASEKERLLQRRGH</sequence>
<reference evidence="1" key="1">
    <citation type="journal article" date="2021" name="Proc. Natl. Acad. Sci. U.S.A.">
        <title>A Catalog of Tens of Thousands of Viruses from Human Metagenomes Reveals Hidden Associations with Chronic Diseases.</title>
        <authorList>
            <person name="Tisza M.J."/>
            <person name="Buck C.B."/>
        </authorList>
    </citation>
    <scope>NUCLEOTIDE SEQUENCE</scope>
    <source>
        <strain evidence="1">CtRg81</strain>
    </source>
</reference>
<dbReference type="EMBL" id="BK015170">
    <property type="protein sequence ID" value="DAD93965.1"/>
    <property type="molecule type" value="Genomic_DNA"/>
</dbReference>
<name>A0A8S5NGK5_9CAUD</name>